<keyword evidence="8 17" id="KW-0378">Hydrolase</keyword>
<name>A0A554X5Y6_9BURK</name>
<evidence type="ECO:0000256" key="10">
    <source>
        <dbReference type="ARBA" id="ARBA00022984"/>
    </source>
</evidence>
<keyword evidence="5 17" id="KW-0121">Carboxypeptidase</keyword>
<keyword evidence="6" id="KW-0645">Protease</keyword>
<dbReference type="GO" id="GO:0071555">
    <property type="term" value="P:cell wall organization"/>
    <property type="evidence" value="ECO:0007669"/>
    <property type="project" value="UniProtKB-KW"/>
</dbReference>
<dbReference type="Pfam" id="PF00768">
    <property type="entry name" value="Peptidase_S11"/>
    <property type="match status" value="1"/>
</dbReference>
<evidence type="ECO:0000256" key="8">
    <source>
        <dbReference type="ARBA" id="ARBA00022801"/>
    </source>
</evidence>
<feature type="binding site" evidence="14">
    <location>
        <position position="263"/>
    </location>
    <ligand>
        <name>substrate</name>
    </ligand>
</feature>
<dbReference type="EC" id="3.4.16.4" evidence="4"/>
<dbReference type="PANTHER" id="PTHR21581">
    <property type="entry name" value="D-ALANYL-D-ALANINE CARBOXYPEPTIDASE"/>
    <property type="match status" value="1"/>
</dbReference>
<keyword evidence="7" id="KW-0732">Signal</keyword>
<evidence type="ECO:0000259" key="16">
    <source>
        <dbReference type="SMART" id="SM00936"/>
    </source>
</evidence>
<evidence type="ECO:0000313" key="17">
    <source>
        <dbReference type="EMBL" id="TSE31241.1"/>
    </source>
</evidence>
<dbReference type="SUPFAM" id="SSF56601">
    <property type="entry name" value="beta-lactamase/transpeptidase-like"/>
    <property type="match status" value="1"/>
</dbReference>
<comment type="similarity">
    <text evidence="3 15">Belongs to the peptidase S11 family.</text>
</comment>
<evidence type="ECO:0000256" key="4">
    <source>
        <dbReference type="ARBA" id="ARBA00012448"/>
    </source>
</evidence>
<evidence type="ECO:0000256" key="15">
    <source>
        <dbReference type="RuleBase" id="RU004016"/>
    </source>
</evidence>
<dbReference type="InterPro" id="IPR018044">
    <property type="entry name" value="Peptidase_S11"/>
</dbReference>
<protein>
    <recommendedName>
        <fullName evidence="4">serine-type D-Ala-D-Ala carboxypeptidase</fullName>
        <ecNumber evidence="4">3.4.16.4</ecNumber>
    </recommendedName>
</protein>
<keyword evidence="10" id="KW-0573">Peptidoglycan synthesis</keyword>
<dbReference type="GO" id="GO:0008360">
    <property type="term" value="P:regulation of cell shape"/>
    <property type="evidence" value="ECO:0007669"/>
    <property type="project" value="UniProtKB-KW"/>
</dbReference>
<feature type="active site" description="Acyl-ester intermediate" evidence="13">
    <location>
        <position position="98"/>
    </location>
</feature>
<dbReference type="GO" id="GO:0009252">
    <property type="term" value="P:peptidoglycan biosynthetic process"/>
    <property type="evidence" value="ECO:0007669"/>
    <property type="project" value="UniProtKB-UniPathway"/>
</dbReference>
<dbReference type="InterPro" id="IPR012907">
    <property type="entry name" value="Peptidase_S11_C"/>
</dbReference>
<dbReference type="PRINTS" id="PR00725">
    <property type="entry name" value="DADACBPTASE1"/>
</dbReference>
<sequence length="430" mass="46677">MLGVFDRFRMDIISEPALGRPRVAGLSGASWRRLVVGGQRRPAWCWVWALWLSLMVAPAQAQTPQPPEVAARAWLLLDATSGQILAAKDPDEPVEPASLTKLMTAYVVFDALRAGRLQLQEKLLISERAWRMPGSRMFIEPNTRVPVEDLLKGMIVQSGNDATVALAEGVGGTVEHFVELMNRQARALGLTRTTFKNPEGLTAPGHTTTARDLATLAQRLIQDFPQYIGYYAIQRYRYPGTPAANDTNRNVLLFRDPTVDGLKTGHTAAAGYCLVATARRPVPGWGEGPAAQRRLISVVLGAASENARATESQKLLNWGYTAFEPVRLAAPGQPVVSAPVWKGRASEVRLGLPQGVVVTVPRGAAKGLRTELVRPDPLVAPLLKGQPLGTLRVLSAAGETLAEVPLQVLETVEEAGLLGRLWGALRLWLR</sequence>
<comment type="caution">
    <text evidence="17">The sequence shown here is derived from an EMBL/GenBank/DDBJ whole genome shotgun (WGS) entry which is preliminary data.</text>
</comment>
<keyword evidence="9" id="KW-0133">Cell shape</keyword>
<evidence type="ECO:0000256" key="13">
    <source>
        <dbReference type="PIRSR" id="PIRSR618044-1"/>
    </source>
</evidence>
<organism evidence="17 18">
    <name type="scientific">Tepidimonas charontis</name>
    <dbReference type="NCBI Taxonomy" id="2267262"/>
    <lineage>
        <taxon>Bacteria</taxon>
        <taxon>Pseudomonadati</taxon>
        <taxon>Pseudomonadota</taxon>
        <taxon>Betaproteobacteria</taxon>
        <taxon>Burkholderiales</taxon>
        <taxon>Tepidimonas</taxon>
    </lineage>
</organism>
<feature type="domain" description="Peptidase S11 D-Ala-D-Ala carboxypeptidase A C-terminal" evidence="16">
    <location>
        <begin position="323"/>
        <end position="414"/>
    </location>
</feature>
<keyword evidence="18" id="KW-1185">Reference proteome</keyword>
<dbReference type="InterPro" id="IPR015956">
    <property type="entry name" value="Peniciliin-bd_prot_C_sf"/>
</dbReference>
<dbReference type="Gene3D" id="3.40.710.10">
    <property type="entry name" value="DD-peptidase/beta-lactamase superfamily"/>
    <property type="match status" value="1"/>
</dbReference>
<dbReference type="Proteomes" id="UP000318294">
    <property type="component" value="Unassembled WGS sequence"/>
</dbReference>
<evidence type="ECO:0000313" key="18">
    <source>
        <dbReference type="Proteomes" id="UP000318294"/>
    </source>
</evidence>
<dbReference type="PANTHER" id="PTHR21581:SF6">
    <property type="entry name" value="TRAFFICKING PROTEIN PARTICLE COMPLEX SUBUNIT 12"/>
    <property type="match status" value="1"/>
</dbReference>
<comment type="pathway">
    <text evidence="2">Cell wall biogenesis; peptidoglycan biosynthesis.</text>
</comment>
<dbReference type="GO" id="GO:0006508">
    <property type="term" value="P:proteolysis"/>
    <property type="evidence" value="ECO:0007669"/>
    <property type="project" value="UniProtKB-KW"/>
</dbReference>
<dbReference type="InterPro" id="IPR037167">
    <property type="entry name" value="Peptidase_S11_C_sf"/>
</dbReference>
<dbReference type="Pfam" id="PF07943">
    <property type="entry name" value="PBP5_C"/>
    <property type="match status" value="1"/>
</dbReference>
<dbReference type="UniPathway" id="UPA00219"/>
<keyword evidence="11" id="KW-0961">Cell wall biogenesis/degradation</keyword>
<comment type="catalytic activity">
    <reaction evidence="12">
        <text>Preferential cleavage: (Ac)2-L-Lys-D-Ala-|-D-Ala. Also transpeptidation of peptidyl-alanyl moieties that are N-acyl substituents of D-alanine.</text>
        <dbReference type="EC" id="3.4.16.4"/>
    </reaction>
</comment>
<dbReference type="SMART" id="SM00936">
    <property type="entry name" value="PBP5_C"/>
    <property type="match status" value="1"/>
</dbReference>
<evidence type="ECO:0000256" key="3">
    <source>
        <dbReference type="ARBA" id="ARBA00007164"/>
    </source>
</evidence>
<reference evidence="17 18" key="1">
    <citation type="submission" date="2019-07" db="EMBL/GenBank/DDBJ databases">
        <title>Tepidimonas charontis SPSP-6 draft genome.</title>
        <authorList>
            <person name="Da Costa M.S."/>
            <person name="Froufe H.J.C."/>
            <person name="Egas C."/>
            <person name="Albuquerque L."/>
        </authorList>
    </citation>
    <scope>NUCLEOTIDE SEQUENCE [LARGE SCALE GENOMIC DNA]</scope>
    <source>
        <strain evidence="17 18">SPSP-6</strain>
    </source>
</reference>
<comment type="function">
    <text evidence="1">Removes C-terminal D-alanyl residues from sugar-peptide cell wall precursors.</text>
</comment>
<dbReference type="InterPro" id="IPR001967">
    <property type="entry name" value="Peptidase_S11_N"/>
</dbReference>
<dbReference type="GO" id="GO:0009002">
    <property type="term" value="F:serine-type D-Ala-D-Ala carboxypeptidase activity"/>
    <property type="evidence" value="ECO:0007669"/>
    <property type="project" value="UniProtKB-EC"/>
</dbReference>
<accession>A0A554X5Y6</accession>
<gene>
    <name evidence="17" type="primary">dacC_2</name>
    <name evidence="17" type="ORF">Tchar_02311</name>
</gene>
<feature type="active site" evidence="13">
    <location>
        <position position="158"/>
    </location>
</feature>
<dbReference type="AlphaFoldDB" id="A0A554X5Y6"/>
<evidence type="ECO:0000256" key="11">
    <source>
        <dbReference type="ARBA" id="ARBA00023316"/>
    </source>
</evidence>
<evidence type="ECO:0000256" key="7">
    <source>
        <dbReference type="ARBA" id="ARBA00022729"/>
    </source>
</evidence>
<evidence type="ECO:0000256" key="12">
    <source>
        <dbReference type="ARBA" id="ARBA00034000"/>
    </source>
</evidence>
<feature type="active site" description="Proton acceptor" evidence="13">
    <location>
        <position position="101"/>
    </location>
</feature>
<evidence type="ECO:0000256" key="5">
    <source>
        <dbReference type="ARBA" id="ARBA00022645"/>
    </source>
</evidence>
<evidence type="ECO:0000256" key="1">
    <source>
        <dbReference type="ARBA" id="ARBA00003217"/>
    </source>
</evidence>
<proteinExistence type="inferred from homology"/>
<evidence type="ECO:0000256" key="2">
    <source>
        <dbReference type="ARBA" id="ARBA00004752"/>
    </source>
</evidence>
<evidence type="ECO:0000256" key="14">
    <source>
        <dbReference type="PIRSR" id="PIRSR618044-2"/>
    </source>
</evidence>
<evidence type="ECO:0000256" key="9">
    <source>
        <dbReference type="ARBA" id="ARBA00022960"/>
    </source>
</evidence>
<evidence type="ECO:0000256" key="6">
    <source>
        <dbReference type="ARBA" id="ARBA00022670"/>
    </source>
</evidence>
<dbReference type="SUPFAM" id="SSF69189">
    <property type="entry name" value="Penicillin-binding protein associated domain"/>
    <property type="match status" value="1"/>
</dbReference>
<dbReference type="EMBL" id="VJON01000047">
    <property type="protein sequence ID" value="TSE31241.1"/>
    <property type="molecule type" value="Genomic_DNA"/>
</dbReference>
<dbReference type="Gene3D" id="2.60.410.10">
    <property type="entry name" value="D-Ala-D-Ala carboxypeptidase, C-terminal domain"/>
    <property type="match status" value="1"/>
</dbReference>
<dbReference type="InterPro" id="IPR012338">
    <property type="entry name" value="Beta-lactam/transpept-like"/>
</dbReference>